<protein>
    <recommendedName>
        <fullName evidence="2">Ubiquitin carboxyl-terminal hydrolase 7</fullName>
    </recommendedName>
    <alternativeName>
        <fullName evidence="4">Ubiquitin thioesterase 7</fullName>
    </alternativeName>
    <alternativeName>
        <fullName evidence="3">Ubiquitin-specific-processing protease 7</fullName>
    </alternativeName>
</protein>
<dbReference type="Pfam" id="PF00443">
    <property type="entry name" value="UCH"/>
    <property type="match status" value="1"/>
</dbReference>
<organism evidence="8 9">
    <name type="scientific">Toxocara canis</name>
    <name type="common">Canine roundworm</name>
    <dbReference type="NCBI Taxonomy" id="6265"/>
    <lineage>
        <taxon>Eukaryota</taxon>
        <taxon>Metazoa</taxon>
        <taxon>Ecdysozoa</taxon>
        <taxon>Nematoda</taxon>
        <taxon>Chromadorea</taxon>
        <taxon>Rhabditida</taxon>
        <taxon>Spirurina</taxon>
        <taxon>Ascaridomorpha</taxon>
        <taxon>Ascaridoidea</taxon>
        <taxon>Toxocaridae</taxon>
        <taxon>Toxocara</taxon>
    </lineage>
</organism>
<dbReference type="GO" id="GO:0005829">
    <property type="term" value="C:cytosol"/>
    <property type="evidence" value="ECO:0007669"/>
    <property type="project" value="TreeGrafter"/>
</dbReference>
<evidence type="ECO:0000313" key="7">
    <source>
        <dbReference type="EMBL" id="VDM49330.1"/>
    </source>
</evidence>
<dbReference type="InterPro" id="IPR002083">
    <property type="entry name" value="MATH/TRAF_dom"/>
</dbReference>
<comment type="similarity">
    <text evidence="1">Belongs to the peptidase C19 family.</text>
</comment>
<dbReference type="PROSITE" id="PS50144">
    <property type="entry name" value="MATH"/>
    <property type="match status" value="1"/>
</dbReference>
<sequence>MATAVLVSSIFTLQRSCVESDSVDQNIGHEEHMDASEQNDHLRVVMDEDPYREQVTLRLDIDRFSEFAVGHPNTGRRLSQPIYARGLPWRILAIPRQRMMSTEAGQRVLVSDFGFFIQCSDEIDVKSEAEPWSCAATAVLIVLAQQPGIKNCTKHIHHVFHQRESDWGFWHFMTCDFLLNPENGFIKDDIVKLEVTLSADAPHGIKWDSKKHSGFIGLKNQGATCYLNSILQTFFFTNMLRKAVYQMPTENDDPERSVALAMQRVFYELQTSDKPVGTRKLTRSFGWENIELFHQHDVQELCRVLLDNLESKMKHTSVKGAIPWLFEGKMKSYVRCKEVPFESVREESFYDLQLNISGKTNGICVPRLPGRAYHLSV</sequence>
<evidence type="ECO:0000313" key="8">
    <source>
        <dbReference type="Proteomes" id="UP000050794"/>
    </source>
</evidence>
<evidence type="ECO:0000256" key="2">
    <source>
        <dbReference type="ARBA" id="ARBA00021393"/>
    </source>
</evidence>
<proteinExistence type="inferred from homology"/>
<dbReference type="GO" id="GO:0004843">
    <property type="term" value="F:cysteine-type deubiquitinase activity"/>
    <property type="evidence" value="ECO:0007669"/>
    <property type="project" value="InterPro"/>
</dbReference>
<dbReference type="GO" id="GO:0016579">
    <property type="term" value="P:protein deubiquitination"/>
    <property type="evidence" value="ECO:0007669"/>
    <property type="project" value="InterPro"/>
</dbReference>
<dbReference type="SUPFAM" id="SSF49599">
    <property type="entry name" value="TRAF domain-like"/>
    <property type="match status" value="1"/>
</dbReference>
<dbReference type="GO" id="GO:0031647">
    <property type="term" value="P:regulation of protein stability"/>
    <property type="evidence" value="ECO:0007669"/>
    <property type="project" value="TreeGrafter"/>
</dbReference>
<dbReference type="Pfam" id="PF22486">
    <property type="entry name" value="MATH_2"/>
    <property type="match status" value="1"/>
</dbReference>
<evidence type="ECO:0000313" key="9">
    <source>
        <dbReference type="WBParaSite" id="TCNE_0001801301-mRNA-1"/>
    </source>
</evidence>
<dbReference type="GO" id="GO:0005634">
    <property type="term" value="C:nucleus"/>
    <property type="evidence" value="ECO:0007669"/>
    <property type="project" value="TreeGrafter"/>
</dbReference>
<gene>
    <name evidence="7" type="ORF">TCNE_LOCUS18009</name>
</gene>
<reference evidence="9" key="1">
    <citation type="submission" date="2016-06" db="UniProtKB">
        <authorList>
            <consortium name="WormBaseParasite"/>
        </authorList>
    </citation>
    <scope>IDENTIFICATION</scope>
</reference>
<dbReference type="PROSITE" id="PS50235">
    <property type="entry name" value="USP_3"/>
    <property type="match status" value="1"/>
</dbReference>
<accession>A0A183VB89</accession>
<evidence type="ECO:0000256" key="4">
    <source>
        <dbReference type="ARBA" id="ARBA00031508"/>
    </source>
</evidence>
<evidence type="ECO:0000256" key="1">
    <source>
        <dbReference type="ARBA" id="ARBA00009085"/>
    </source>
</evidence>
<dbReference type="PANTHER" id="PTHR24006:SF644">
    <property type="entry name" value="UBIQUITIN CARBOXYL-TERMINAL HYDROLASE 7"/>
    <property type="match status" value="1"/>
</dbReference>
<dbReference type="PANTHER" id="PTHR24006">
    <property type="entry name" value="UBIQUITIN CARBOXYL-TERMINAL HYDROLASE"/>
    <property type="match status" value="1"/>
</dbReference>
<dbReference type="InterPro" id="IPR028889">
    <property type="entry name" value="USP"/>
</dbReference>
<dbReference type="Gene3D" id="3.90.70.10">
    <property type="entry name" value="Cysteine proteinases"/>
    <property type="match status" value="1"/>
</dbReference>
<dbReference type="InterPro" id="IPR018200">
    <property type="entry name" value="USP_CS"/>
</dbReference>
<evidence type="ECO:0000259" key="6">
    <source>
        <dbReference type="PROSITE" id="PS50235"/>
    </source>
</evidence>
<dbReference type="SUPFAM" id="SSF54001">
    <property type="entry name" value="Cysteine proteinases"/>
    <property type="match status" value="1"/>
</dbReference>
<dbReference type="InterPro" id="IPR001394">
    <property type="entry name" value="Peptidase_C19_UCH"/>
</dbReference>
<dbReference type="AlphaFoldDB" id="A0A183VB89"/>
<keyword evidence="8" id="KW-1185">Reference proteome</keyword>
<evidence type="ECO:0000256" key="3">
    <source>
        <dbReference type="ARBA" id="ARBA00031500"/>
    </source>
</evidence>
<dbReference type="Gene3D" id="2.60.210.10">
    <property type="entry name" value="Apoptosis, Tumor Necrosis Factor Receptor Associated Protein 2, Chain A"/>
    <property type="match status" value="1"/>
</dbReference>
<dbReference type="InterPro" id="IPR050164">
    <property type="entry name" value="Peptidase_C19"/>
</dbReference>
<evidence type="ECO:0000259" key="5">
    <source>
        <dbReference type="PROSITE" id="PS50144"/>
    </source>
</evidence>
<dbReference type="InterPro" id="IPR008974">
    <property type="entry name" value="TRAF-like"/>
</dbReference>
<feature type="domain" description="MATH" evidence="5">
    <location>
        <begin position="54"/>
        <end position="197"/>
    </location>
</feature>
<dbReference type="Proteomes" id="UP000050794">
    <property type="component" value="Unassembled WGS sequence"/>
</dbReference>
<name>A0A183VB89_TOXCA</name>
<dbReference type="InterPro" id="IPR038765">
    <property type="entry name" value="Papain-like_cys_pep_sf"/>
</dbReference>
<dbReference type="WBParaSite" id="TCNE_0001801301-mRNA-1">
    <property type="protein sequence ID" value="TCNE_0001801301-mRNA-1"/>
    <property type="gene ID" value="TCNE_0001801301"/>
</dbReference>
<dbReference type="PROSITE" id="PS00972">
    <property type="entry name" value="USP_1"/>
    <property type="match status" value="1"/>
</dbReference>
<feature type="domain" description="USP" evidence="6">
    <location>
        <begin position="216"/>
        <end position="377"/>
    </location>
</feature>
<dbReference type="EMBL" id="UYWY01025029">
    <property type="protein sequence ID" value="VDM49330.1"/>
    <property type="molecule type" value="Genomic_DNA"/>
</dbReference>
<reference evidence="7 8" key="2">
    <citation type="submission" date="2018-11" db="EMBL/GenBank/DDBJ databases">
        <authorList>
            <consortium name="Pathogen Informatics"/>
        </authorList>
    </citation>
    <scope>NUCLEOTIDE SEQUENCE [LARGE SCALE GENOMIC DNA]</scope>
</reference>